<dbReference type="CDD" id="cd12797">
    <property type="entry name" value="M23_peptidase"/>
    <property type="match status" value="1"/>
</dbReference>
<evidence type="ECO:0000256" key="1">
    <source>
        <dbReference type="SAM" id="MobiDB-lite"/>
    </source>
</evidence>
<dbReference type="PANTHER" id="PTHR21666:SF270">
    <property type="entry name" value="MUREIN HYDROLASE ACTIVATOR ENVC"/>
    <property type="match status" value="1"/>
</dbReference>
<dbReference type="EMBL" id="JADJEV010000001">
    <property type="protein sequence ID" value="MBK6971545.1"/>
    <property type="molecule type" value="Genomic_DNA"/>
</dbReference>
<dbReference type="InterPro" id="IPR050570">
    <property type="entry name" value="Cell_wall_metabolism_enzyme"/>
</dbReference>
<name>A0A9D7HSA0_9PROT</name>
<sequence length="442" mass="48778">MLGIALGLSSQPLLAQKEPPRAAITEKRSDLKEVQERIRDLQKEISRSEESRDDAAEALRETEQTISTNQRRLRELADTRREAEAELARIAAASAALDARVKSQQAELEKLLTRFYVSGQAQGLRHMLSGSDPNQLARDLYYLKQLSRSEADMIDSLRSSLAEQESLLDKARAARDALAEIQAEQQAELAQLAVQKRKRKSVLAELSDKLRSQRKEVGTLKRNETRLSQLIEGLTELARKQAAAAEKARRQAQAAEDKRRAREAAGAARAAREPAEHAGSEQPRTAEPAPRHEAPIARIDETPEDSPGATPFAQLRGRMRLPVRGELMNRFGTPRVDGGSSWRGVFIRATAGGEVKAIAAGRIAFADWLRGFGNLVIIDHGDDYLSIYGYNESVLRGAGQMVRAGEAIASVGNSGGSEESGLYFELRHRGQPIDPLRWLSLR</sequence>
<gene>
    <name evidence="3" type="ORF">IPH26_00770</name>
</gene>
<dbReference type="SUPFAM" id="SSF51261">
    <property type="entry name" value="Duplicated hybrid motif"/>
    <property type="match status" value="1"/>
</dbReference>
<feature type="region of interest" description="Disordered" evidence="1">
    <location>
        <begin position="1"/>
        <end position="71"/>
    </location>
</feature>
<dbReference type="AlphaFoldDB" id="A0A9D7HSA0"/>
<dbReference type="Pfam" id="PF01551">
    <property type="entry name" value="Peptidase_M23"/>
    <property type="match status" value="1"/>
</dbReference>
<dbReference type="Gene3D" id="6.10.250.3150">
    <property type="match status" value="1"/>
</dbReference>
<proteinExistence type="predicted"/>
<feature type="compositionally biased region" description="Basic and acidic residues" evidence="1">
    <location>
        <begin position="289"/>
        <end position="301"/>
    </location>
</feature>
<dbReference type="InterPro" id="IPR011055">
    <property type="entry name" value="Dup_hybrid_motif"/>
</dbReference>
<protein>
    <submittedName>
        <fullName evidence="3">Peptidoglycan DD-metalloendopeptidase family protein</fullName>
    </submittedName>
</protein>
<dbReference type="FunFam" id="2.70.70.10:FF:000003">
    <property type="entry name" value="Murein hydrolase activator EnvC"/>
    <property type="match status" value="1"/>
</dbReference>
<evidence type="ECO:0000313" key="4">
    <source>
        <dbReference type="Proteomes" id="UP000807785"/>
    </source>
</evidence>
<feature type="compositionally biased region" description="Basic and acidic residues" evidence="1">
    <location>
        <begin position="18"/>
        <end position="63"/>
    </location>
</feature>
<feature type="compositionally biased region" description="Basic and acidic residues" evidence="1">
    <location>
        <begin position="270"/>
        <end position="279"/>
    </location>
</feature>
<reference evidence="3" key="1">
    <citation type="submission" date="2020-10" db="EMBL/GenBank/DDBJ databases">
        <title>Connecting structure to function with the recovery of over 1000 high-quality activated sludge metagenome-assembled genomes encoding full-length rRNA genes using long-read sequencing.</title>
        <authorList>
            <person name="Singleton C.M."/>
            <person name="Petriglieri F."/>
            <person name="Kristensen J.M."/>
            <person name="Kirkegaard R.H."/>
            <person name="Michaelsen T.Y."/>
            <person name="Andersen M.H."/>
            <person name="Karst S.M."/>
            <person name="Dueholm M.S."/>
            <person name="Nielsen P.H."/>
            <person name="Albertsen M."/>
        </authorList>
    </citation>
    <scope>NUCLEOTIDE SEQUENCE</scope>
    <source>
        <strain evidence="3">Bjer_18-Q3-R1-45_BAT3C.347</strain>
    </source>
</reference>
<evidence type="ECO:0000259" key="2">
    <source>
        <dbReference type="Pfam" id="PF01551"/>
    </source>
</evidence>
<dbReference type="Proteomes" id="UP000807785">
    <property type="component" value="Unassembled WGS sequence"/>
</dbReference>
<feature type="domain" description="M23ase beta-sheet core" evidence="2">
    <location>
        <begin position="341"/>
        <end position="435"/>
    </location>
</feature>
<accession>A0A9D7HSA0</accession>
<dbReference type="PANTHER" id="PTHR21666">
    <property type="entry name" value="PEPTIDASE-RELATED"/>
    <property type="match status" value="1"/>
</dbReference>
<evidence type="ECO:0000313" key="3">
    <source>
        <dbReference type="EMBL" id="MBK6971545.1"/>
    </source>
</evidence>
<comment type="caution">
    <text evidence="3">The sequence shown here is derived from an EMBL/GenBank/DDBJ whole genome shotgun (WGS) entry which is preliminary data.</text>
</comment>
<feature type="region of interest" description="Disordered" evidence="1">
    <location>
        <begin position="245"/>
        <end position="316"/>
    </location>
</feature>
<dbReference type="Gene3D" id="2.70.70.10">
    <property type="entry name" value="Glucose Permease (Domain IIA)"/>
    <property type="match status" value="1"/>
</dbReference>
<organism evidence="3 4">
    <name type="scientific">Candidatus Methylophosphatis roskildensis</name>
    <dbReference type="NCBI Taxonomy" id="2899263"/>
    <lineage>
        <taxon>Bacteria</taxon>
        <taxon>Pseudomonadati</taxon>
        <taxon>Pseudomonadota</taxon>
        <taxon>Betaproteobacteria</taxon>
        <taxon>Nitrosomonadales</taxon>
        <taxon>Sterolibacteriaceae</taxon>
        <taxon>Candidatus Methylophosphatis</taxon>
    </lineage>
</organism>
<dbReference type="InterPro" id="IPR016047">
    <property type="entry name" value="M23ase_b-sheet_dom"/>
</dbReference>
<dbReference type="GO" id="GO:0004222">
    <property type="term" value="F:metalloendopeptidase activity"/>
    <property type="evidence" value="ECO:0007669"/>
    <property type="project" value="TreeGrafter"/>
</dbReference>